<protein>
    <submittedName>
        <fullName evidence="1">ABC transporter-related protein</fullName>
    </submittedName>
</protein>
<evidence type="ECO:0000313" key="2">
    <source>
        <dbReference type="Proteomes" id="UP000011592"/>
    </source>
</evidence>
<organism evidence="1 2">
    <name type="scientific">Natrinema gari JCM 14663</name>
    <dbReference type="NCBI Taxonomy" id="1230459"/>
    <lineage>
        <taxon>Archaea</taxon>
        <taxon>Methanobacteriati</taxon>
        <taxon>Methanobacteriota</taxon>
        <taxon>Stenosarchaea group</taxon>
        <taxon>Halobacteria</taxon>
        <taxon>Halobacteriales</taxon>
        <taxon>Natrialbaceae</taxon>
        <taxon>Natrinema</taxon>
    </lineage>
</organism>
<comment type="caution">
    <text evidence="1">The sequence shown here is derived from an EMBL/GenBank/DDBJ whole genome shotgun (WGS) entry which is preliminary data.</text>
</comment>
<reference evidence="1 2" key="1">
    <citation type="journal article" date="2014" name="PLoS Genet.">
        <title>Phylogenetically driven sequencing of extremely halophilic archaea reveals strategies for static and dynamic osmo-response.</title>
        <authorList>
            <person name="Becker E.A."/>
            <person name="Seitzer P.M."/>
            <person name="Tritt A."/>
            <person name="Larsen D."/>
            <person name="Krusor M."/>
            <person name="Yao A.I."/>
            <person name="Wu D."/>
            <person name="Madern D."/>
            <person name="Eisen J.A."/>
            <person name="Darling A.E."/>
            <person name="Facciotti M.T."/>
        </authorList>
    </citation>
    <scope>NUCLEOTIDE SEQUENCE [LARGE SCALE GENOMIC DNA]</scope>
    <source>
        <strain evidence="1 2">JCM 14663</strain>
    </source>
</reference>
<dbReference type="Proteomes" id="UP000011592">
    <property type="component" value="Unassembled WGS sequence"/>
</dbReference>
<gene>
    <name evidence="1" type="ORF">C486_04024</name>
</gene>
<dbReference type="PATRIC" id="fig|1230459.4.peg.803"/>
<keyword evidence="2" id="KW-1185">Reference proteome</keyword>
<evidence type="ECO:0000313" key="1">
    <source>
        <dbReference type="EMBL" id="ELY83014.1"/>
    </source>
</evidence>
<dbReference type="EMBL" id="AOIJ01000033">
    <property type="protein sequence ID" value="ELY83014.1"/>
    <property type="molecule type" value="Genomic_DNA"/>
</dbReference>
<dbReference type="AlphaFoldDB" id="L9Z9I2"/>
<accession>L9Z9I2</accession>
<proteinExistence type="predicted"/>
<sequence>MSATQLAIEATDLRKRFGNTLAVESVDLAVERSARGFPSALVCTHARRTQT</sequence>
<name>L9Z9I2_9EURY</name>